<keyword evidence="2" id="KW-1185">Reference proteome</keyword>
<proteinExistence type="predicted"/>
<evidence type="ECO:0000313" key="2">
    <source>
        <dbReference type="Proteomes" id="UP000286045"/>
    </source>
</evidence>
<dbReference type="EMBL" id="RYZI01000360">
    <property type="protein sequence ID" value="RWA06183.1"/>
    <property type="molecule type" value="Genomic_DNA"/>
</dbReference>
<protein>
    <recommendedName>
        <fullName evidence="3">Transcription factor domain-containing protein</fullName>
    </recommendedName>
</protein>
<comment type="caution">
    <text evidence="1">The sequence shown here is derived from an EMBL/GenBank/DDBJ whole genome shotgun (WGS) entry which is preliminary data.</text>
</comment>
<sequence length="315" mass="35824">MIDYLNNPQDPFDDILIALPLLRYHEQIDTQLTGSDSETYSNTLGSIFRAKQPSFTSLLSAIGNTDGSMKLPLSREFTLRRSACLIALKQEITSVLCYRRPFRISLPAHYYNGLALSQKDQYDDYDWTNHILIWCAYVLKYYYGSESDTDIAEDAQTRTDQWQSLKAFEEQWKLLDPNPLDPFFYQERDPGRGQFFPVVWQAYDHKVIGMQQLEFGRMVIAAHGRRILGLGAAAATRAIEEQLRQSTRIICGLALSHRIQPAMTGASTAISLCGECFHDPGEQAAIADLMATIEREYAWSTSSVMDSLYKSWNSL</sequence>
<gene>
    <name evidence="1" type="ORF">EKO27_g8926</name>
</gene>
<dbReference type="AlphaFoldDB" id="A0A439CVI9"/>
<evidence type="ECO:0008006" key="3">
    <source>
        <dbReference type="Google" id="ProtNLM"/>
    </source>
</evidence>
<dbReference type="Proteomes" id="UP000286045">
    <property type="component" value="Unassembled WGS sequence"/>
</dbReference>
<reference evidence="1 2" key="1">
    <citation type="submission" date="2018-12" db="EMBL/GenBank/DDBJ databases">
        <title>Draft genome sequence of Xylaria grammica IHI A82.</title>
        <authorList>
            <person name="Buettner E."/>
            <person name="Kellner H."/>
        </authorList>
    </citation>
    <scope>NUCLEOTIDE SEQUENCE [LARGE SCALE GENOMIC DNA]</scope>
    <source>
        <strain evidence="1 2">IHI A82</strain>
    </source>
</reference>
<organism evidence="1 2">
    <name type="scientific">Xylaria grammica</name>
    <dbReference type="NCBI Taxonomy" id="363999"/>
    <lineage>
        <taxon>Eukaryota</taxon>
        <taxon>Fungi</taxon>
        <taxon>Dikarya</taxon>
        <taxon>Ascomycota</taxon>
        <taxon>Pezizomycotina</taxon>
        <taxon>Sordariomycetes</taxon>
        <taxon>Xylariomycetidae</taxon>
        <taxon>Xylariales</taxon>
        <taxon>Xylariaceae</taxon>
        <taxon>Xylaria</taxon>
    </lineage>
</organism>
<name>A0A439CVI9_9PEZI</name>
<accession>A0A439CVI9</accession>
<evidence type="ECO:0000313" key="1">
    <source>
        <dbReference type="EMBL" id="RWA06183.1"/>
    </source>
</evidence>